<proteinExistence type="predicted"/>
<dbReference type="RefSeq" id="WP_088713590.1">
    <property type="nucleotide sequence ID" value="NZ_NFZT01000007.1"/>
</dbReference>
<organism evidence="3 4">
    <name type="scientific">Pacificimonas flava</name>
    <dbReference type="NCBI Taxonomy" id="1234595"/>
    <lineage>
        <taxon>Bacteria</taxon>
        <taxon>Pseudomonadati</taxon>
        <taxon>Pseudomonadota</taxon>
        <taxon>Alphaproteobacteria</taxon>
        <taxon>Sphingomonadales</taxon>
        <taxon>Sphingosinicellaceae</taxon>
        <taxon>Pacificimonas</taxon>
    </lineage>
</organism>
<dbReference type="EMBL" id="NFZT01000007">
    <property type="protein sequence ID" value="OWV31793.1"/>
    <property type="molecule type" value="Genomic_DNA"/>
</dbReference>
<keyword evidence="4" id="KW-1185">Reference proteome</keyword>
<protein>
    <recommendedName>
        <fullName evidence="5">Lipoprotein</fullName>
    </recommendedName>
</protein>
<evidence type="ECO:0000313" key="4">
    <source>
        <dbReference type="Proteomes" id="UP000198462"/>
    </source>
</evidence>
<evidence type="ECO:0000313" key="3">
    <source>
        <dbReference type="EMBL" id="OWV31793.1"/>
    </source>
</evidence>
<keyword evidence="2" id="KW-0732">Signal</keyword>
<dbReference type="Proteomes" id="UP000198462">
    <property type="component" value="Unassembled WGS sequence"/>
</dbReference>
<sequence>MKPRKLAAYSAVFLLIAGCRGADEAPTEDPAGSDSEVAGNASSARPSEPPAGGVTPAAPETGYREEPAPGIDVESALTLRGWKGIRIGEPPGGAARDWGFADNGNYTDACRTWTSTASPGVALMVERLAGARTPVVTRITAYSPDAEDVHSLRGVQVGSSEQAVRAAYPKLEESPHKYAPPPAKDLFWRPDGSDTGLRFEIGPDGRVGELHAGIDPSLGYVEGCS</sequence>
<comment type="caution">
    <text evidence="3">The sequence shown here is derived from an EMBL/GenBank/DDBJ whole genome shotgun (WGS) entry which is preliminary data.</text>
</comment>
<evidence type="ECO:0000256" key="1">
    <source>
        <dbReference type="SAM" id="MobiDB-lite"/>
    </source>
</evidence>
<accession>A0A219B0W8</accession>
<dbReference type="OrthoDB" id="8224439at2"/>
<name>A0A219B0W8_9SPHN</name>
<dbReference type="PROSITE" id="PS51257">
    <property type="entry name" value="PROKAR_LIPOPROTEIN"/>
    <property type="match status" value="1"/>
</dbReference>
<feature type="signal peptide" evidence="2">
    <location>
        <begin position="1"/>
        <end position="22"/>
    </location>
</feature>
<evidence type="ECO:0008006" key="5">
    <source>
        <dbReference type="Google" id="ProtNLM"/>
    </source>
</evidence>
<reference evidence="4" key="1">
    <citation type="submission" date="2017-05" db="EMBL/GenBank/DDBJ databases">
        <authorList>
            <person name="Lin X."/>
        </authorList>
    </citation>
    <scope>NUCLEOTIDE SEQUENCE [LARGE SCALE GENOMIC DNA]</scope>
    <source>
        <strain evidence="4">JLT2012</strain>
    </source>
</reference>
<evidence type="ECO:0000256" key="2">
    <source>
        <dbReference type="SAM" id="SignalP"/>
    </source>
</evidence>
<feature type="chain" id="PRO_5013030368" description="Lipoprotein" evidence="2">
    <location>
        <begin position="23"/>
        <end position="225"/>
    </location>
</feature>
<gene>
    <name evidence="3" type="ORF">B5C34_14885</name>
</gene>
<feature type="region of interest" description="Disordered" evidence="1">
    <location>
        <begin position="22"/>
        <end position="71"/>
    </location>
</feature>
<dbReference type="AlphaFoldDB" id="A0A219B0W8"/>